<accession>A0A183F363</accession>
<dbReference type="WBParaSite" id="HPBE_0000060501-mRNA-1">
    <property type="protein sequence ID" value="HPBE_0000060501-mRNA-1"/>
    <property type="gene ID" value="HPBE_0000060501"/>
</dbReference>
<reference evidence="4" key="1">
    <citation type="submission" date="2019-09" db="UniProtKB">
        <authorList>
            <consortium name="WormBaseParasite"/>
        </authorList>
    </citation>
    <scope>IDENTIFICATION</scope>
</reference>
<feature type="compositionally biased region" description="Acidic residues" evidence="1">
    <location>
        <begin position="165"/>
        <end position="175"/>
    </location>
</feature>
<keyword evidence="2" id="KW-0472">Membrane</keyword>
<evidence type="ECO:0000313" key="4">
    <source>
        <dbReference type="WBParaSite" id="HPBE_0000060501-mRNA-1"/>
    </source>
</evidence>
<feature type="compositionally biased region" description="Basic and acidic residues" evidence="1">
    <location>
        <begin position="184"/>
        <end position="210"/>
    </location>
</feature>
<keyword evidence="2" id="KW-1133">Transmembrane helix</keyword>
<proteinExistence type="predicted"/>
<feature type="compositionally biased region" description="Acidic residues" evidence="1">
    <location>
        <begin position="291"/>
        <end position="300"/>
    </location>
</feature>
<evidence type="ECO:0000256" key="2">
    <source>
        <dbReference type="SAM" id="Phobius"/>
    </source>
</evidence>
<feature type="compositionally biased region" description="Basic and acidic residues" evidence="1">
    <location>
        <begin position="276"/>
        <end position="290"/>
    </location>
</feature>
<feature type="compositionally biased region" description="Acidic residues" evidence="1">
    <location>
        <begin position="308"/>
        <end position="326"/>
    </location>
</feature>
<feature type="transmembrane region" description="Helical" evidence="2">
    <location>
        <begin position="342"/>
        <end position="362"/>
    </location>
</feature>
<dbReference type="Proteomes" id="UP000050761">
    <property type="component" value="Unassembled WGS sequence"/>
</dbReference>
<protein>
    <submittedName>
        <fullName evidence="4">Interfer-bind domain-containing protein</fullName>
    </submittedName>
</protein>
<name>A0A183F363_HELPZ</name>
<sequence>LRVKPNRAVRLDDGRTACSCAHSVPINCHNRLGETRHPANISMTTYSVCYMSALQAPPRPLAVNEKKSVIFTIEPFWLEPYWRELVLENLTFHYDFNVKAPEHCEGSVVTSDDGQHLCTNSIALNITGGSSNPLHDTKTSVESEILKYDLISGYQPTEDLPAPVETEEEDADVSEEQGGTEFFEENRPQKDKHDVEEAKQKEDNAKKEDEQTSTEEETTTDVADDNEEVEKDDDADSVIEETEKEEAEQKDEDHQENEKDDEKEDEAAEEDESSETEEKANSAAVEKEEKETEDDKEQPEDDVKHQESEEDTENDDAEDDSVEENEEDLAFHERIVKDKGLLARWVFGITIAVCLLFILCVCTCRRRCCRNKDSSKTASGRRYRSVNGQPLVIPPEKEILNQ</sequence>
<keyword evidence="2" id="KW-0812">Transmembrane</keyword>
<evidence type="ECO:0000256" key="1">
    <source>
        <dbReference type="SAM" id="MobiDB-lite"/>
    </source>
</evidence>
<feature type="compositionally biased region" description="Acidic residues" evidence="1">
    <location>
        <begin position="258"/>
        <end position="275"/>
    </location>
</feature>
<dbReference type="AlphaFoldDB" id="A0A183F363"/>
<organism evidence="3 4">
    <name type="scientific">Heligmosomoides polygyrus</name>
    <name type="common">Parasitic roundworm</name>
    <dbReference type="NCBI Taxonomy" id="6339"/>
    <lineage>
        <taxon>Eukaryota</taxon>
        <taxon>Metazoa</taxon>
        <taxon>Ecdysozoa</taxon>
        <taxon>Nematoda</taxon>
        <taxon>Chromadorea</taxon>
        <taxon>Rhabditida</taxon>
        <taxon>Rhabditina</taxon>
        <taxon>Rhabditomorpha</taxon>
        <taxon>Strongyloidea</taxon>
        <taxon>Heligmosomidae</taxon>
        <taxon>Heligmosomoides</taxon>
    </lineage>
</organism>
<feature type="region of interest" description="Disordered" evidence="1">
    <location>
        <begin position="156"/>
        <end position="326"/>
    </location>
</feature>
<evidence type="ECO:0000313" key="3">
    <source>
        <dbReference type="Proteomes" id="UP000050761"/>
    </source>
</evidence>
<feature type="compositionally biased region" description="Acidic residues" evidence="1">
    <location>
        <begin position="211"/>
        <end position="250"/>
    </location>
</feature>
<keyword evidence="3" id="KW-1185">Reference proteome</keyword>